<dbReference type="Proteomes" id="UP000245771">
    <property type="component" value="Unassembled WGS sequence"/>
</dbReference>
<feature type="compositionally biased region" description="Basic and acidic residues" evidence="1">
    <location>
        <begin position="76"/>
        <end position="86"/>
    </location>
</feature>
<dbReference type="InParanoid" id="A0A316V6E0"/>
<accession>A0A316V6E0</accession>
<dbReference type="RefSeq" id="XP_025353304.1">
    <property type="nucleotide sequence ID" value="XM_025501911.1"/>
</dbReference>
<keyword evidence="3" id="KW-1185">Reference proteome</keyword>
<dbReference type="OrthoDB" id="3260758at2759"/>
<reference evidence="2 3" key="1">
    <citation type="journal article" date="2018" name="Mol. Biol. Evol.">
        <title>Broad Genomic Sampling Reveals a Smut Pathogenic Ancestry of the Fungal Clade Ustilaginomycotina.</title>
        <authorList>
            <person name="Kijpornyongpan T."/>
            <person name="Mondo S.J."/>
            <person name="Barry K."/>
            <person name="Sandor L."/>
            <person name="Lee J."/>
            <person name="Lipzen A."/>
            <person name="Pangilinan J."/>
            <person name="LaButti K."/>
            <person name="Hainaut M."/>
            <person name="Henrissat B."/>
            <person name="Grigoriev I.V."/>
            <person name="Spatafora J.W."/>
            <person name="Aime M.C."/>
        </authorList>
    </citation>
    <scope>NUCLEOTIDE SEQUENCE [LARGE SCALE GENOMIC DNA]</scope>
    <source>
        <strain evidence="2 3">MCA 3882</strain>
    </source>
</reference>
<sequence>MLLWILAIGIPIAGLFFFARSKVKKDPRNQAYDPKTGLGRGAPGFQTNIKRIAVPPEIIARIRAGEEVSAEEITRAQEKMQREEAKAAAAAEAAESPSKKKKKGGKK</sequence>
<dbReference type="GeneID" id="37023692"/>
<dbReference type="AlphaFoldDB" id="A0A316V6E0"/>
<proteinExistence type="predicted"/>
<name>A0A316V6E0_9BASI</name>
<evidence type="ECO:0000313" key="2">
    <source>
        <dbReference type="EMBL" id="PWN33002.1"/>
    </source>
</evidence>
<organism evidence="2 3">
    <name type="scientific">Meira miltonrushii</name>
    <dbReference type="NCBI Taxonomy" id="1280837"/>
    <lineage>
        <taxon>Eukaryota</taxon>
        <taxon>Fungi</taxon>
        <taxon>Dikarya</taxon>
        <taxon>Basidiomycota</taxon>
        <taxon>Ustilaginomycotina</taxon>
        <taxon>Exobasidiomycetes</taxon>
        <taxon>Exobasidiales</taxon>
        <taxon>Brachybasidiaceae</taxon>
        <taxon>Meira</taxon>
    </lineage>
</organism>
<feature type="compositionally biased region" description="Low complexity" evidence="1">
    <location>
        <begin position="87"/>
        <end position="96"/>
    </location>
</feature>
<gene>
    <name evidence="2" type="ORF">FA14DRAFT_192045</name>
</gene>
<evidence type="ECO:0000313" key="3">
    <source>
        <dbReference type="Proteomes" id="UP000245771"/>
    </source>
</evidence>
<dbReference type="EMBL" id="KZ819605">
    <property type="protein sequence ID" value="PWN33002.1"/>
    <property type="molecule type" value="Genomic_DNA"/>
</dbReference>
<protein>
    <submittedName>
        <fullName evidence="2">Uncharacterized protein</fullName>
    </submittedName>
</protein>
<feature type="region of interest" description="Disordered" evidence="1">
    <location>
        <begin position="76"/>
        <end position="107"/>
    </location>
</feature>
<evidence type="ECO:0000256" key="1">
    <source>
        <dbReference type="SAM" id="MobiDB-lite"/>
    </source>
</evidence>